<name>A0ABW7VJP8_STROI</name>
<protein>
    <submittedName>
        <fullName evidence="2">NAD(P)-binding protein</fullName>
    </submittedName>
</protein>
<gene>
    <name evidence="2" type="ORF">ACH49L_39025</name>
</gene>
<evidence type="ECO:0000313" key="3">
    <source>
        <dbReference type="Proteomes" id="UP001611397"/>
    </source>
</evidence>
<feature type="region of interest" description="Disordered" evidence="1">
    <location>
        <begin position="35"/>
        <end position="64"/>
    </location>
</feature>
<sequence length="64" mass="6791">MLIIGARMSGLGTAARLRESGRHSFAVLEKARRGCGRSAPTGGLPRTARAASWPIRRRTGRGCA</sequence>
<accession>A0ABW7VJP8</accession>
<proteinExistence type="predicted"/>
<reference evidence="2 3" key="1">
    <citation type="submission" date="2024-10" db="EMBL/GenBank/DDBJ databases">
        <title>The Natural Products Discovery Center: Release of the First 8490 Sequenced Strains for Exploring Actinobacteria Biosynthetic Diversity.</title>
        <authorList>
            <person name="Kalkreuter E."/>
            <person name="Kautsar S.A."/>
            <person name="Yang D."/>
            <person name="Bader C.D."/>
            <person name="Teijaro C.N."/>
            <person name="Fluegel L."/>
            <person name="Davis C.M."/>
            <person name="Simpson J.R."/>
            <person name="Lauterbach L."/>
            <person name="Steele A.D."/>
            <person name="Gui C."/>
            <person name="Meng S."/>
            <person name="Li G."/>
            <person name="Viehrig K."/>
            <person name="Ye F."/>
            <person name="Su P."/>
            <person name="Kiefer A.F."/>
            <person name="Nichols A."/>
            <person name="Cepeda A.J."/>
            <person name="Yan W."/>
            <person name="Fan B."/>
            <person name="Jiang Y."/>
            <person name="Adhikari A."/>
            <person name="Zheng C.-J."/>
            <person name="Schuster L."/>
            <person name="Cowan T.M."/>
            <person name="Smanski M.J."/>
            <person name="Chevrette M.G."/>
            <person name="De Carvalho L.P.S."/>
            <person name="Shen B."/>
        </authorList>
    </citation>
    <scope>NUCLEOTIDE SEQUENCE [LARGE SCALE GENOMIC DNA]</scope>
    <source>
        <strain evidence="2 3">NPDC020295</strain>
    </source>
</reference>
<organism evidence="2 3">
    <name type="scientific">Streptomyces olivaceoviridis</name>
    <name type="common">Streptomyces corchorusii</name>
    <dbReference type="NCBI Taxonomy" id="1921"/>
    <lineage>
        <taxon>Bacteria</taxon>
        <taxon>Bacillati</taxon>
        <taxon>Actinomycetota</taxon>
        <taxon>Actinomycetes</taxon>
        <taxon>Kitasatosporales</taxon>
        <taxon>Streptomycetaceae</taxon>
        <taxon>Streptomyces</taxon>
    </lineage>
</organism>
<dbReference type="Pfam" id="PF13450">
    <property type="entry name" value="NAD_binding_8"/>
    <property type="match status" value="1"/>
</dbReference>
<dbReference type="SUPFAM" id="SSF51905">
    <property type="entry name" value="FAD/NAD(P)-binding domain"/>
    <property type="match status" value="1"/>
</dbReference>
<evidence type="ECO:0000313" key="2">
    <source>
        <dbReference type="EMBL" id="MFI2161595.1"/>
    </source>
</evidence>
<feature type="compositionally biased region" description="Basic residues" evidence="1">
    <location>
        <begin position="55"/>
        <end position="64"/>
    </location>
</feature>
<dbReference type="Proteomes" id="UP001611397">
    <property type="component" value="Unassembled WGS sequence"/>
</dbReference>
<dbReference type="InterPro" id="IPR036188">
    <property type="entry name" value="FAD/NAD-bd_sf"/>
</dbReference>
<keyword evidence="3" id="KW-1185">Reference proteome</keyword>
<evidence type="ECO:0000256" key="1">
    <source>
        <dbReference type="SAM" id="MobiDB-lite"/>
    </source>
</evidence>
<dbReference type="EMBL" id="JBIRWM010000027">
    <property type="protein sequence ID" value="MFI2161595.1"/>
    <property type="molecule type" value="Genomic_DNA"/>
</dbReference>
<dbReference type="Gene3D" id="3.50.50.60">
    <property type="entry name" value="FAD/NAD(P)-binding domain"/>
    <property type="match status" value="1"/>
</dbReference>
<comment type="caution">
    <text evidence="2">The sequence shown here is derived from an EMBL/GenBank/DDBJ whole genome shotgun (WGS) entry which is preliminary data.</text>
</comment>
<dbReference type="RefSeq" id="WP_398781353.1">
    <property type="nucleotide sequence ID" value="NZ_JBIRUT010000042.1"/>
</dbReference>